<comment type="caution">
    <text evidence="9">The sequence shown here is derived from an EMBL/GenBank/DDBJ whole genome shotgun (WGS) entry which is preliminary data.</text>
</comment>
<gene>
    <name evidence="9" type="ORF">FFLO_04307</name>
</gene>
<dbReference type="GO" id="GO:0016787">
    <property type="term" value="F:hydrolase activity"/>
    <property type="evidence" value="ECO:0007669"/>
    <property type="project" value="UniProtKB-KW"/>
</dbReference>
<dbReference type="GO" id="GO:0005524">
    <property type="term" value="F:ATP binding"/>
    <property type="evidence" value="ECO:0007669"/>
    <property type="project" value="UniProtKB-KW"/>
</dbReference>
<dbReference type="Pfam" id="PF00270">
    <property type="entry name" value="DEAD"/>
    <property type="match status" value="1"/>
</dbReference>
<evidence type="ECO:0000256" key="3">
    <source>
        <dbReference type="ARBA" id="ARBA00022801"/>
    </source>
</evidence>
<sequence>MGAGASGPAGLGSGLGAGLDRPLSAMSTKGVSAGGGVAGVTDSSGRMEGQALIDLIARVARTEAAIADMSQQVASLNTIVKSLQISATQNGTVGANSLGSHSGSNSSSGGSTPSLFAAPPPQITRTSASNTAVPGLASSEGPPSAISTGALTAETNESNSTITSTAGSSSSNTDIAALTHQIAALSASVAQLQRMQSTSVRQGIEKRMGQSGAASPEEKTGVPPSAGQSGTSNTPPGQNVSATGAQQAAQTPSQGGHPQQQGYFPNMGGNVGRPQNARNQTGPAGALNSSIASALGSIGSRPRPHPGRAASSSVVTGASSVNAGQGYQSMGNGGERLGVPTPGAAGGMSLGPMNMINQGAGGRVERDRLEAVTPGGMSREGGPGGMTVTKWEHLPLTPELQRQIVKYGIGPPNKIQARALPFMLRGSDIIAQAPPTQERIITYVIPVVQLVLSLGVQHQPTYKGPCAIIVTTTVDQATQAHKLIRDIGAPLGVRTGLAVGASGADISADLANWHRNAVHVLVGTPARLNDVMVKHASNGGLPGGEVRMLVLDEVDQLIARNLYENVTSICRVLPAPRSRNPTAAGNGIIGTPGPMQSPGITSPFDLGMSSPFNPASTMPFPSASNARFNNSNNNNNGGNASMALGSNPERQTCIFSNTIPTDVINFSQSIQVREPVRVLVRREGGTNTSNESTSAGNLRHYYLYLALASGAANRNEAAAAGPGTIGSGRAAGNQNTEINQAKEFKLEALADLLLEYPLWQAIIHVGAQSTLDAVVGKLNSRQMENLSLSPDMSSQAKQAVYTKWRASAQSGRGARFLVAFDTIVKPPEVVAAPLVVNFDLPRSVEGYAQRVSAANQADVSRNDRNRNGPTPSSIVLNFIQAAGGDVEMLRSTECAYRFKCSEIPASFRDLF</sequence>
<dbReference type="GO" id="GO:0003724">
    <property type="term" value="F:RNA helicase activity"/>
    <property type="evidence" value="ECO:0007669"/>
    <property type="project" value="UniProtKB-EC"/>
</dbReference>
<organism evidence="9 10">
    <name type="scientific">Filobasidium floriforme</name>
    <dbReference type="NCBI Taxonomy" id="5210"/>
    <lineage>
        <taxon>Eukaryota</taxon>
        <taxon>Fungi</taxon>
        <taxon>Dikarya</taxon>
        <taxon>Basidiomycota</taxon>
        <taxon>Agaricomycotina</taxon>
        <taxon>Tremellomycetes</taxon>
        <taxon>Filobasidiales</taxon>
        <taxon>Filobasidiaceae</taxon>
        <taxon>Filobasidium</taxon>
    </lineage>
</organism>
<evidence type="ECO:0000259" key="8">
    <source>
        <dbReference type="PROSITE" id="PS51194"/>
    </source>
</evidence>
<evidence type="ECO:0000259" key="7">
    <source>
        <dbReference type="PROSITE" id="PS51192"/>
    </source>
</evidence>
<keyword evidence="3" id="KW-0378">Hydrolase</keyword>
<dbReference type="Proteomes" id="UP000812966">
    <property type="component" value="Unassembled WGS sequence"/>
</dbReference>
<dbReference type="PROSITE" id="PS51194">
    <property type="entry name" value="HELICASE_CTER"/>
    <property type="match status" value="1"/>
</dbReference>
<dbReference type="AlphaFoldDB" id="A0A8K0JJ52"/>
<dbReference type="EC" id="3.6.4.13" evidence="1"/>
<dbReference type="InterPro" id="IPR027417">
    <property type="entry name" value="P-loop_NTPase"/>
</dbReference>
<evidence type="ECO:0000256" key="2">
    <source>
        <dbReference type="ARBA" id="ARBA00022741"/>
    </source>
</evidence>
<feature type="domain" description="Helicase C-terminal" evidence="8">
    <location>
        <begin position="748"/>
        <end position="911"/>
    </location>
</feature>
<keyword evidence="2" id="KW-0547">Nucleotide-binding</keyword>
<dbReference type="PANTHER" id="PTHR47958">
    <property type="entry name" value="ATP-DEPENDENT RNA HELICASE DBP3"/>
    <property type="match status" value="1"/>
</dbReference>
<dbReference type="PROSITE" id="PS51192">
    <property type="entry name" value="HELICASE_ATP_BIND_1"/>
    <property type="match status" value="1"/>
</dbReference>
<evidence type="ECO:0000256" key="1">
    <source>
        <dbReference type="ARBA" id="ARBA00012552"/>
    </source>
</evidence>
<feature type="region of interest" description="Disordered" evidence="6">
    <location>
        <begin position="96"/>
        <end position="148"/>
    </location>
</feature>
<dbReference type="SUPFAM" id="SSF52540">
    <property type="entry name" value="P-loop containing nucleoside triphosphate hydrolases"/>
    <property type="match status" value="2"/>
</dbReference>
<feature type="compositionally biased region" description="Low complexity" evidence="6">
    <location>
        <begin position="284"/>
        <end position="300"/>
    </location>
</feature>
<dbReference type="SMART" id="SM00487">
    <property type="entry name" value="DEXDc"/>
    <property type="match status" value="1"/>
</dbReference>
<keyword evidence="5" id="KW-0067">ATP-binding</keyword>
<keyword evidence="4" id="KW-0347">Helicase</keyword>
<evidence type="ECO:0000256" key="5">
    <source>
        <dbReference type="ARBA" id="ARBA00022840"/>
    </source>
</evidence>
<evidence type="ECO:0000313" key="10">
    <source>
        <dbReference type="Proteomes" id="UP000812966"/>
    </source>
</evidence>
<dbReference type="InterPro" id="IPR011545">
    <property type="entry name" value="DEAD/DEAH_box_helicase_dom"/>
</dbReference>
<feature type="compositionally biased region" description="Low complexity" evidence="6">
    <location>
        <begin position="307"/>
        <end position="317"/>
    </location>
</feature>
<feature type="compositionally biased region" description="Polar residues" evidence="6">
    <location>
        <begin position="123"/>
        <end position="132"/>
    </location>
</feature>
<evidence type="ECO:0000256" key="4">
    <source>
        <dbReference type="ARBA" id="ARBA00022806"/>
    </source>
</evidence>
<dbReference type="EMBL" id="JABELV010000089">
    <property type="protein sequence ID" value="KAG7531509.1"/>
    <property type="molecule type" value="Genomic_DNA"/>
</dbReference>
<name>A0A8K0JJ52_9TREE</name>
<reference evidence="9" key="1">
    <citation type="submission" date="2020-04" db="EMBL/GenBank/DDBJ databases">
        <title>Analysis of mating type loci in Filobasidium floriforme.</title>
        <authorList>
            <person name="Nowrousian M."/>
        </authorList>
    </citation>
    <scope>NUCLEOTIDE SEQUENCE</scope>
    <source>
        <strain evidence="9">CBS 6242</strain>
    </source>
</reference>
<evidence type="ECO:0000313" key="9">
    <source>
        <dbReference type="EMBL" id="KAG7531509.1"/>
    </source>
</evidence>
<protein>
    <recommendedName>
        <fullName evidence="1">RNA helicase</fullName>
        <ecNumber evidence="1">3.6.4.13</ecNumber>
    </recommendedName>
</protein>
<accession>A0A8K0JJ52</accession>
<keyword evidence="10" id="KW-1185">Reference proteome</keyword>
<feature type="domain" description="Helicase ATP-binding" evidence="7">
    <location>
        <begin position="420"/>
        <end position="677"/>
    </location>
</feature>
<dbReference type="Gene3D" id="3.40.50.300">
    <property type="entry name" value="P-loop containing nucleotide triphosphate hydrolases"/>
    <property type="match status" value="2"/>
</dbReference>
<dbReference type="InterPro" id="IPR001650">
    <property type="entry name" value="Helicase_C-like"/>
</dbReference>
<evidence type="ECO:0000256" key="6">
    <source>
        <dbReference type="SAM" id="MobiDB-lite"/>
    </source>
</evidence>
<dbReference type="InterPro" id="IPR014001">
    <property type="entry name" value="Helicase_ATP-bd"/>
</dbReference>
<feature type="compositionally biased region" description="Low complexity" evidence="6">
    <location>
        <begin position="97"/>
        <end position="114"/>
    </location>
</feature>
<feature type="region of interest" description="Disordered" evidence="6">
    <location>
        <begin position="198"/>
        <end position="317"/>
    </location>
</feature>
<proteinExistence type="predicted"/>
<feature type="compositionally biased region" description="Polar residues" evidence="6">
    <location>
        <begin position="226"/>
        <end position="263"/>
    </location>
</feature>
<dbReference type="GO" id="GO:0003676">
    <property type="term" value="F:nucleic acid binding"/>
    <property type="evidence" value="ECO:0007669"/>
    <property type="project" value="InterPro"/>
</dbReference>